<keyword evidence="2" id="KW-1185">Reference proteome</keyword>
<protein>
    <submittedName>
        <fullName evidence="1">Uncharacterized protein</fullName>
    </submittedName>
</protein>
<gene>
    <name evidence="1" type="ORF">GCM10007890_09810</name>
</gene>
<organism evidence="1 2">
    <name type="scientific">Methylobacterium tardum</name>
    <dbReference type="NCBI Taxonomy" id="374432"/>
    <lineage>
        <taxon>Bacteria</taxon>
        <taxon>Pseudomonadati</taxon>
        <taxon>Pseudomonadota</taxon>
        <taxon>Alphaproteobacteria</taxon>
        <taxon>Hyphomicrobiales</taxon>
        <taxon>Methylobacteriaceae</taxon>
        <taxon>Methylobacterium</taxon>
    </lineage>
</organism>
<evidence type="ECO:0000313" key="2">
    <source>
        <dbReference type="Proteomes" id="UP001157440"/>
    </source>
</evidence>
<comment type="caution">
    <text evidence="1">The sequence shown here is derived from an EMBL/GenBank/DDBJ whole genome shotgun (WGS) entry which is preliminary data.</text>
</comment>
<sequence length="66" mass="7077">MARELVRGLVESAIAKGVDPAARLQQFRTLQQAAIAMSQNPAAAQTAERLVCAIDLILQELTTVKS</sequence>
<dbReference type="EMBL" id="BSPL01000009">
    <property type="protein sequence ID" value="GLS68969.1"/>
    <property type="molecule type" value="Genomic_DNA"/>
</dbReference>
<proteinExistence type="predicted"/>
<reference evidence="2" key="1">
    <citation type="journal article" date="2019" name="Int. J. Syst. Evol. Microbiol.">
        <title>The Global Catalogue of Microorganisms (GCM) 10K type strain sequencing project: providing services to taxonomists for standard genome sequencing and annotation.</title>
        <authorList>
            <consortium name="The Broad Institute Genomics Platform"/>
            <consortium name="The Broad Institute Genome Sequencing Center for Infectious Disease"/>
            <person name="Wu L."/>
            <person name="Ma J."/>
        </authorList>
    </citation>
    <scope>NUCLEOTIDE SEQUENCE [LARGE SCALE GENOMIC DNA]</scope>
    <source>
        <strain evidence="2">NBRC 103632</strain>
    </source>
</reference>
<dbReference type="AlphaFoldDB" id="A0AA37T976"/>
<dbReference type="Proteomes" id="UP001157440">
    <property type="component" value="Unassembled WGS sequence"/>
</dbReference>
<accession>A0AA37T976</accession>
<evidence type="ECO:0000313" key="1">
    <source>
        <dbReference type="EMBL" id="GLS68969.1"/>
    </source>
</evidence>
<name>A0AA37T976_9HYPH</name>